<protein>
    <submittedName>
        <fullName evidence="1">Uncharacterized protein</fullName>
    </submittedName>
</protein>
<dbReference type="GeneID" id="18911753"/>
<sequence length="249" mass="28791">MTPPSFHSDSDSGDIECDDVHDLMLEDAEVDDAEDLLFIPIEPPSANASANPEYKKYVAQLQLRSYEQEHEIKRLRLELAKMKSTIPKGCSKVTKAAQNAPKGLIKLQSTIHKYAAIAFFCYHPWVDQEAFDIKSPLSPFDRKNPVHWNMDKGEFKDHRTKVLVHASELFEVVGRRSPLFLYMGQWHVTCCTQRNYFTNHIKESLIKYTPDHERIFKLSPMERKTDSEAIMLRGSKKEHFPPCYYPDGD</sequence>
<proteinExistence type="predicted"/>
<dbReference type="RefSeq" id="XP_007402295.1">
    <property type="nucleotide sequence ID" value="XM_007402233.1"/>
</dbReference>
<organism evidence="1 2">
    <name type="scientific">Phanerochaete carnosa (strain HHB-10118-sp)</name>
    <name type="common">White-rot fungus</name>
    <name type="synonym">Peniophora carnosa</name>
    <dbReference type="NCBI Taxonomy" id="650164"/>
    <lineage>
        <taxon>Eukaryota</taxon>
        <taxon>Fungi</taxon>
        <taxon>Dikarya</taxon>
        <taxon>Basidiomycota</taxon>
        <taxon>Agaricomycotina</taxon>
        <taxon>Agaricomycetes</taxon>
        <taxon>Polyporales</taxon>
        <taxon>Phanerochaetaceae</taxon>
        <taxon>Phanerochaete</taxon>
    </lineage>
</organism>
<dbReference type="EMBL" id="JH930530">
    <property type="protein sequence ID" value="EKM49156.1"/>
    <property type="molecule type" value="Genomic_DNA"/>
</dbReference>
<keyword evidence="2" id="KW-1185">Reference proteome</keyword>
<name>K5UI05_PHACS</name>
<accession>K5UI05</accession>
<gene>
    <name evidence="1" type="ORF">PHACADRAFT_201965</name>
</gene>
<evidence type="ECO:0000313" key="2">
    <source>
        <dbReference type="Proteomes" id="UP000008370"/>
    </source>
</evidence>
<evidence type="ECO:0000313" key="1">
    <source>
        <dbReference type="EMBL" id="EKM49156.1"/>
    </source>
</evidence>
<dbReference type="KEGG" id="pco:PHACADRAFT_201965"/>
<reference evidence="1 2" key="1">
    <citation type="journal article" date="2012" name="BMC Genomics">
        <title>Comparative genomics of the white-rot fungi, Phanerochaete carnosa and P. chrysosporium, to elucidate the genetic basis of the distinct wood types they colonize.</title>
        <authorList>
            <person name="Suzuki H."/>
            <person name="MacDonald J."/>
            <person name="Syed K."/>
            <person name="Salamov A."/>
            <person name="Hori C."/>
            <person name="Aerts A."/>
            <person name="Henrissat B."/>
            <person name="Wiebenga A."/>
            <person name="vanKuyk P.A."/>
            <person name="Barry K."/>
            <person name="Lindquist E."/>
            <person name="LaButti K."/>
            <person name="Lapidus A."/>
            <person name="Lucas S."/>
            <person name="Coutinho P."/>
            <person name="Gong Y."/>
            <person name="Samejima M."/>
            <person name="Mahadevan R."/>
            <person name="Abou-Zaid M."/>
            <person name="de Vries R.P."/>
            <person name="Igarashi K."/>
            <person name="Yadav J.S."/>
            <person name="Grigoriev I.V."/>
            <person name="Master E.R."/>
        </authorList>
    </citation>
    <scope>NUCLEOTIDE SEQUENCE [LARGE SCALE GENOMIC DNA]</scope>
    <source>
        <strain evidence="1 2">HHB-10118-sp</strain>
    </source>
</reference>
<dbReference type="HOGENOM" id="CLU_1116082_0_0_1"/>
<dbReference type="Proteomes" id="UP000008370">
    <property type="component" value="Unassembled WGS sequence"/>
</dbReference>
<dbReference type="AlphaFoldDB" id="K5UI05"/>
<dbReference type="InParanoid" id="K5UI05"/>
<dbReference type="OrthoDB" id="10641714at2759"/>